<name>A0AA35ZLF7_LACSI</name>
<evidence type="ECO:0000256" key="1">
    <source>
        <dbReference type="ARBA" id="ARBA00004191"/>
    </source>
</evidence>
<dbReference type="GO" id="GO:0005975">
    <property type="term" value="P:carbohydrate metabolic process"/>
    <property type="evidence" value="ECO:0007669"/>
    <property type="project" value="InterPro"/>
</dbReference>
<keyword evidence="10" id="KW-1185">Reference proteome</keyword>
<organism evidence="9 10">
    <name type="scientific">Lactuca saligna</name>
    <name type="common">Willowleaf lettuce</name>
    <dbReference type="NCBI Taxonomy" id="75948"/>
    <lineage>
        <taxon>Eukaryota</taxon>
        <taxon>Viridiplantae</taxon>
        <taxon>Streptophyta</taxon>
        <taxon>Embryophyta</taxon>
        <taxon>Tracheophyta</taxon>
        <taxon>Spermatophyta</taxon>
        <taxon>Magnoliopsida</taxon>
        <taxon>eudicotyledons</taxon>
        <taxon>Gunneridae</taxon>
        <taxon>Pentapetalae</taxon>
        <taxon>asterids</taxon>
        <taxon>campanulids</taxon>
        <taxon>Asterales</taxon>
        <taxon>Asteraceae</taxon>
        <taxon>Cichorioideae</taxon>
        <taxon>Cichorieae</taxon>
        <taxon>Lactucinae</taxon>
        <taxon>Lactuca</taxon>
    </lineage>
</organism>
<dbReference type="GO" id="GO:0071555">
    <property type="term" value="P:cell wall organization"/>
    <property type="evidence" value="ECO:0007669"/>
    <property type="project" value="UniProtKB-KW"/>
</dbReference>
<evidence type="ECO:0000256" key="6">
    <source>
        <dbReference type="ARBA" id="ARBA00023295"/>
    </source>
</evidence>
<dbReference type="InterPro" id="IPR011050">
    <property type="entry name" value="Pectin_lyase_fold/virulence"/>
</dbReference>
<evidence type="ECO:0000256" key="7">
    <source>
        <dbReference type="ARBA" id="ARBA00023316"/>
    </source>
</evidence>
<comment type="similarity">
    <text evidence="2 8">Belongs to the glycosyl hydrolase 28 family.</text>
</comment>
<evidence type="ECO:0000256" key="8">
    <source>
        <dbReference type="RuleBase" id="RU361169"/>
    </source>
</evidence>
<keyword evidence="5 8" id="KW-0378">Hydrolase</keyword>
<proteinExistence type="inferred from homology"/>
<evidence type="ECO:0000313" key="9">
    <source>
        <dbReference type="EMBL" id="CAI9294855.1"/>
    </source>
</evidence>
<reference evidence="9" key="1">
    <citation type="submission" date="2023-04" db="EMBL/GenBank/DDBJ databases">
        <authorList>
            <person name="Vijverberg K."/>
            <person name="Xiong W."/>
            <person name="Schranz E."/>
        </authorList>
    </citation>
    <scope>NUCLEOTIDE SEQUENCE</scope>
</reference>
<dbReference type="Gene3D" id="2.160.20.10">
    <property type="entry name" value="Single-stranded right-handed beta-helix, Pectin lyase-like"/>
    <property type="match status" value="2"/>
</dbReference>
<dbReference type="Proteomes" id="UP001177003">
    <property type="component" value="Chromosome 7"/>
</dbReference>
<dbReference type="InterPro" id="IPR012334">
    <property type="entry name" value="Pectin_lyas_fold"/>
</dbReference>
<keyword evidence="7" id="KW-0961">Cell wall biogenesis/degradation</keyword>
<dbReference type="EMBL" id="OX465083">
    <property type="protein sequence ID" value="CAI9294855.1"/>
    <property type="molecule type" value="Genomic_DNA"/>
</dbReference>
<dbReference type="InterPro" id="IPR000743">
    <property type="entry name" value="Glyco_hydro_28"/>
</dbReference>
<dbReference type="SUPFAM" id="SSF51126">
    <property type="entry name" value="Pectin lyase-like"/>
    <property type="match status" value="1"/>
</dbReference>
<dbReference type="AlphaFoldDB" id="A0AA35ZLF7"/>
<comment type="subcellular location">
    <subcellularLocation>
        <location evidence="1">Secreted</location>
        <location evidence="1">Cell wall</location>
    </subcellularLocation>
</comment>
<dbReference type="GO" id="GO:0004650">
    <property type="term" value="F:polygalacturonase activity"/>
    <property type="evidence" value="ECO:0007669"/>
    <property type="project" value="InterPro"/>
</dbReference>
<keyword evidence="6 8" id="KW-0326">Glycosidase</keyword>
<dbReference type="PANTHER" id="PTHR31375">
    <property type="match status" value="1"/>
</dbReference>
<keyword evidence="3" id="KW-0134">Cell wall</keyword>
<evidence type="ECO:0008006" key="11">
    <source>
        <dbReference type="Google" id="ProtNLM"/>
    </source>
</evidence>
<sequence length="352" mass="38051">MGVSFRQCNAKNDSFSQHVEVEGHCNHKAIVSAWKEACGSVAPSSMLIPPGTYMVFPPVDLIGPCKGPIQIKATGATMKAPPELKKFTTAYWISIRNVNKLTMIGGTYNGQGEQTWKQNLCPDGGPGPCPLPVNLQFNNITNSLLQHITSTDSKFFHMYITSCDNTRLDNITILSPPHSVNTDGIQIGRLSGDGIGIGSLGRREKEEPVQGIWIKNVTMKNTENGLRIKTWPTSFPGSVSDLHYEDITMDNVSLPIFIDQKFCPMNNCKNGTPSKVQISNVSYRNIRGTSATKVALKFDCSAGVPCKDVNVADINLTFKGPKGGPATSECANIKPKVVGKVVPSACPGLKVI</sequence>
<evidence type="ECO:0000256" key="4">
    <source>
        <dbReference type="ARBA" id="ARBA00022525"/>
    </source>
</evidence>
<gene>
    <name evidence="9" type="ORF">LSALG_LOCUS33818</name>
</gene>
<keyword evidence="4" id="KW-0964">Secreted</keyword>
<evidence type="ECO:0000256" key="2">
    <source>
        <dbReference type="ARBA" id="ARBA00008834"/>
    </source>
</evidence>
<dbReference type="Pfam" id="PF00295">
    <property type="entry name" value="Glyco_hydro_28"/>
    <property type="match status" value="2"/>
</dbReference>
<evidence type="ECO:0000256" key="3">
    <source>
        <dbReference type="ARBA" id="ARBA00022512"/>
    </source>
</evidence>
<protein>
    <recommendedName>
        <fullName evidence="11">Polygalacturonase</fullName>
    </recommendedName>
</protein>
<evidence type="ECO:0000256" key="5">
    <source>
        <dbReference type="ARBA" id="ARBA00022801"/>
    </source>
</evidence>
<evidence type="ECO:0000313" key="10">
    <source>
        <dbReference type="Proteomes" id="UP001177003"/>
    </source>
</evidence>
<accession>A0AA35ZLF7</accession>